<sequence length="135" mass="14876">MEAGGADERWWVHCWCGALNGEYPTEAAADSAVHSHPLSDRRCDVVLKSPEPPGLRSMPLFLLGDESCTGATIDQDLDGQWQVTCHCAALDSLRFPTDEEAETAMDEHLDAEDARARGLFDQLAAENFNDRFPRG</sequence>
<gene>
    <name evidence="1" type="ORF">Ga0074812_10298</name>
</gene>
<dbReference type="Proteomes" id="UP000198802">
    <property type="component" value="Unassembled WGS sequence"/>
</dbReference>
<accession>A0A0S4QFZ9</accession>
<protein>
    <submittedName>
        <fullName evidence="1">Uncharacterized protein</fullName>
    </submittedName>
</protein>
<organism evidence="1 2">
    <name type="scientific">Parafrankia irregularis</name>
    <dbReference type="NCBI Taxonomy" id="795642"/>
    <lineage>
        <taxon>Bacteria</taxon>
        <taxon>Bacillati</taxon>
        <taxon>Actinomycetota</taxon>
        <taxon>Actinomycetes</taxon>
        <taxon>Frankiales</taxon>
        <taxon>Frankiaceae</taxon>
        <taxon>Parafrankia</taxon>
    </lineage>
</organism>
<proteinExistence type="predicted"/>
<dbReference type="EMBL" id="FAOZ01000002">
    <property type="protein sequence ID" value="CUU54095.1"/>
    <property type="molecule type" value="Genomic_DNA"/>
</dbReference>
<name>A0A0S4QFZ9_9ACTN</name>
<reference evidence="2" key="1">
    <citation type="submission" date="2015-11" db="EMBL/GenBank/DDBJ databases">
        <authorList>
            <person name="Varghese N."/>
        </authorList>
    </citation>
    <scope>NUCLEOTIDE SEQUENCE [LARGE SCALE GENOMIC DNA]</scope>
    <source>
        <strain evidence="2">DSM 45899</strain>
    </source>
</reference>
<evidence type="ECO:0000313" key="1">
    <source>
        <dbReference type="EMBL" id="CUU54095.1"/>
    </source>
</evidence>
<evidence type="ECO:0000313" key="2">
    <source>
        <dbReference type="Proteomes" id="UP000198802"/>
    </source>
</evidence>
<dbReference type="AlphaFoldDB" id="A0A0S4QFZ9"/>
<keyword evidence="2" id="KW-1185">Reference proteome</keyword>